<feature type="compositionally biased region" description="Low complexity" evidence="3">
    <location>
        <begin position="781"/>
        <end position="867"/>
    </location>
</feature>
<evidence type="ECO:0000313" key="6">
    <source>
        <dbReference type="Proteomes" id="UP000695562"/>
    </source>
</evidence>
<sequence length="889" mass="95858">MKFSIYLFLCLILCCTTAIFAARTIVTTRSIPLPITPAKSTSFSTTFNSLYIAFENGFYWTTQENIVAKIPENTGSLVSSGSYSGTFNLYKITANNGASTSGYTCAASSSKGIYYASNNFFGSPKEISSTPASIPEASAFISGGAQFIISFDYSPYRLYQIYFGGVKFGAQTYNTAPSDLVCDFIALRCMVISDSNLDIYVITTNAAPVPTRYSLTAGTRANGVVNNAKTLVYYIRTDSSTSFTLEAYSYTGSLAFSKSFPNTALYIYGSFIKMAFDNIQGQLMIATQNYIIFCDWQGQSNYLIPNPVNDVFVGLDVMLQNVQSDNDNYLLITTPSSIYPIKYDSYKYCNYGYSSYGTCVCNKGGDSDCFFAITSATTADSGENLEVTLGGSFQNPSPQRSEITIYVGDKIVDTANINSISTNEIKFIVDFYSPSSLITLTMNGQNSTFQSTIYPDLTLAYLGQVNEILTFSGIGLKSFIPFKAVFPDQDNLEVNLNFINSTAVSLELSLIDSNQMDFSIIVDNSQPQTFSIDVAPYLIGNIPSQLSDKGNSFDVTCYYINSNPHAFINDKTISVTAKSGNVLNIQIPAGYYENLTLGNGVKNITLPLSYNTLSIESVEQTNIQELTITASEFGIDQNQVVISLSNEGLTISGFDPANGVIKVVLTDESLKGELLIEARQTKTINVNLKPNITSITPINPSYKGQTITINGLYLSTNVEFNNNNNEKSFLDCSELTTTSISCDIPQGTGLFTITSISKLLDANDSKSNIYKSEYEKVPVDSSSSESPSESSQAGSSQSTSQGASSESGSSSSSQGTTSSPTTSSPTTSSPTTSSPTTSSPTTSSPTTSSPTSSPTTSSSSTTSNEPSVAVLLQPKTVIVTLFMFIFLLF</sequence>
<accession>A0A8J4UWS4</accession>
<name>A0A8J4UWS4_9MYCE</name>
<evidence type="ECO:0000256" key="2">
    <source>
        <dbReference type="ARBA" id="ARBA00023180"/>
    </source>
</evidence>
<dbReference type="Proteomes" id="UP000695562">
    <property type="component" value="Unassembled WGS sequence"/>
</dbReference>
<evidence type="ECO:0008006" key="7">
    <source>
        <dbReference type="Google" id="ProtNLM"/>
    </source>
</evidence>
<reference evidence="5" key="1">
    <citation type="submission" date="2020-01" db="EMBL/GenBank/DDBJ databases">
        <title>Development of genomics and gene disruption for Polysphondylium violaceum indicates a role for the polyketide synthase stlB in stalk morphogenesis.</title>
        <authorList>
            <person name="Narita B."/>
            <person name="Kawabe Y."/>
            <person name="Kin K."/>
            <person name="Saito T."/>
            <person name="Gibbs R."/>
            <person name="Kuspa A."/>
            <person name="Muzny D."/>
            <person name="Queller D."/>
            <person name="Richards S."/>
            <person name="Strassman J."/>
            <person name="Sucgang R."/>
            <person name="Worley K."/>
            <person name="Schaap P."/>
        </authorList>
    </citation>
    <scope>NUCLEOTIDE SEQUENCE</scope>
    <source>
        <strain evidence="5">QSvi11</strain>
    </source>
</reference>
<keyword evidence="2" id="KW-0325">Glycoprotein</keyword>
<keyword evidence="6" id="KW-1185">Reference proteome</keyword>
<protein>
    <recommendedName>
        <fullName evidence="7">IPT/TIG domain-containing protein</fullName>
    </recommendedName>
</protein>
<evidence type="ECO:0000256" key="4">
    <source>
        <dbReference type="SAM" id="SignalP"/>
    </source>
</evidence>
<evidence type="ECO:0000256" key="1">
    <source>
        <dbReference type="ARBA" id="ARBA00022729"/>
    </source>
</evidence>
<evidence type="ECO:0000256" key="3">
    <source>
        <dbReference type="SAM" id="MobiDB-lite"/>
    </source>
</evidence>
<dbReference type="PANTHER" id="PTHR31341">
    <property type="entry name" value="IPT/TIG DOMAIN-CONTAINING PROTEIN-RELATED-RELATED"/>
    <property type="match status" value="1"/>
</dbReference>
<dbReference type="EMBL" id="AJWJ01000018">
    <property type="protein sequence ID" value="KAF2077836.1"/>
    <property type="molecule type" value="Genomic_DNA"/>
</dbReference>
<keyword evidence="1 4" id="KW-0732">Signal</keyword>
<feature type="region of interest" description="Disordered" evidence="3">
    <location>
        <begin position="775"/>
        <end position="867"/>
    </location>
</feature>
<gene>
    <name evidence="5" type="ORF">CYY_000881</name>
</gene>
<dbReference type="AlphaFoldDB" id="A0A8J4UWS4"/>
<dbReference type="InterPro" id="IPR014756">
    <property type="entry name" value="Ig_E-set"/>
</dbReference>
<dbReference type="SUPFAM" id="SSF81296">
    <property type="entry name" value="E set domains"/>
    <property type="match status" value="1"/>
</dbReference>
<dbReference type="InterPro" id="IPR052014">
    <property type="entry name" value="Dictyostelium_Tiger"/>
</dbReference>
<feature type="chain" id="PRO_5035224845" description="IPT/TIG domain-containing protein" evidence="4">
    <location>
        <begin position="22"/>
        <end position="889"/>
    </location>
</feature>
<organism evidence="5 6">
    <name type="scientific">Polysphondylium violaceum</name>
    <dbReference type="NCBI Taxonomy" id="133409"/>
    <lineage>
        <taxon>Eukaryota</taxon>
        <taxon>Amoebozoa</taxon>
        <taxon>Evosea</taxon>
        <taxon>Eumycetozoa</taxon>
        <taxon>Dictyostelia</taxon>
        <taxon>Dictyosteliales</taxon>
        <taxon>Dictyosteliaceae</taxon>
        <taxon>Polysphondylium</taxon>
    </lineage>
</organism>
<feature type="signal peptide" evidence="4">
    <location>
        <begin position="1"/>
        <end position="21"/>
    </location>
</feature>
<proteinExistence type="predicted"/>
<comment type="caution">
    <text evidence="5">The sequence shown here is derived from an EMBL/GenBank/DDBJ whole genome shotgun (WGS) entry which is preliminary data.</text>
</comment>
<evidence type="ECO:0000313" key="5">
    <source>
        <dbReference type="EMBL" id="KAF2077836.1"/>
    </source>
</evidence>